<keyword evidence="8 10" id="KW-0717">Septation</keyword>
<dbReference type="Pfam" id="PF01926">
    <property type="entry name" value="MMR_HSR1"/>
    <property type="match status" value="1"/>
</dbReference>
<dbReference type="OrthoDB" id="9804921at2"/>
<dbReference type="STRING" id="824.CGRAC_1314"/>
<evidence type="ECO:0000256" key="6">
    <source>
        <dbReference type="ARBA" id="ARBA00022842"/>
    </source>
</evidence>
<comment type="function">
    <text evidence="10">Necessary for normal cell division and for the maintenance of normal septation.</text>
</comment>
<evidence type="ECO:0000313" key="12">
    <source>
        <dbReference type="EMBL" id="EEV18882.1"/>
    </source>
</evidence>
<dbReference type="GO" id="GO:0005525">
    <property type="term" value="F:GTP binding"/>
    <property type="evidence" value="ECO:0007669"/>
    <property type="project" value="UniProtKB-UniRule"/>
</dbReference>
<dbReference type="PROSITE" id="PS51706">
    <property type="entry name" value="G_ENGB"/>
    <property type="match status" value="1"/>
</dbReference>
<keyword evidence="5 10" id="KW-0547">Nucleotide-binding</keyword>
<comment type="cofactor">
    <cofactor evidence="1">
        <name>Mg(2+)</name>
        <dbReference type="ChEBI" id="CHEBI:18420"/>
    </cofactor>
</comment>
<accession>C8PE09</accession>
<comment type="caution">
    <text evidence="12">The sequence shown here is derived from an EMBL/GenBank/DDBJ whole genome shotgun (WGS) entry which is preliminary data.</text>
</comment>
<organism evidence="12 13">
    <name type="scientific">Campylobacter gracilis RM3268</name>
    <dbReference type="NCBI Taxonomy" id="553220"/>
    <lineage>
        <taxon>Bacteria</taxon>
        <taxon>Pseudomonadati</taxon>
        <taxon>Campylobacterota</taxon>
        <taxon>Epsilonproteobacteria</taxon>
        <taxon>Campylobacterales</taxon>
        <taxon>Campylobacteraceae</taxon>
        <taxon>Campylobacter</taxon>
    </lineage>
</organism>
<dbReference type="Proteomes" id="UP000005709">
    <property type="component" value="Unassembled WGS sequence"/>
</dbReference>
<feature type="domain" description="EngB-type G" evidence="11">
    <location>
        <begin position="23"/>
        <end position="298"/>
    </location>
</feature>
<evidence type="ECO:0000256" key="8">
    <source>
        <dbReference type="ARBA" id="ARBA00023210"/>
    </source>
</evidence>
<dbReference type="SUPFAM" id="SSF52540">
    <property type="entry name" value="P-loop containing nucleoside triphosphate hydrolases"/>
    <property type="match status" value="1"/>
</dbReference>
<keyword evidence="4" id="KW-0479">Metal-binding</keyword>
<dbReference type="InterPro" id="IPR006073">
    <property type="entry name" value="GTP-bd"/>
</dbReference>
<dbReference type="GO" id="GO:0005829">
    <property type="term" value="C:cytosol"/>
    <property type="evidence" value="ECO:0007669"/>
    <property type="project" value="TreeGrafter"/>
</dbReference>
<proteinExistence type="inferred from homology"/>
<evidence type="ECO:0000259" key="11">
    <source>
        <dbReference type="PROSITE" id="PS51706"/>
    </source>
</evidence>
<evidence type="ECO:0000256" key="7">
    <source>
        <dbReference type="ARBA" id="ARBA00023134"/>
    </source>
</evidence>
<keyword evidence="6" id="KW-0460">Magnesium</keyword>
<evidence type="ECO:0000256" key="10">
    <source>
        <dbReference type="HAMAP-Rule" id="MF_00321"/>
    </source>
</evidence>
<evidence type="ECO:0000256" key="9">
    <source>
        <dbReference type="ARBA" id="ARBA00023306"/>
    </source>
</evidence>
<dbReference type="eggNOG" id="COG0218">
    <property type="taxonomic scope" value="Bacteria"/>
</dbReference>
<gene>
    <name evidence="12" type="primary">ysxC</name>
    <name evidence="10" type="synonym">engB</name>
    <name evidence="12" type="ORF">CAMGR0001_2359</name>
</gene>
<dbReference type="GO" id="GO:0000917">
    <property type="term" value="P:division septum assembly"/>
    <property type="evidence" value="ECO:0007669"/>
    <property type="project" value="UniProtKB-KW"/>
</dbReference>
<dbReference type="GO" id="GO:0046872">
    <property type="term" value="F:metal ion binding"/>
    <property type="evidence" value="ECO:0007669"/>
    <property type="project" value="UniProtKB-KW"/>
</dbReference>
<dbReference type="PANTHER" id="PTHR11649:SF13">
    <property type="entry name" value="ENGB-TYPE G DOMAIN-CONTAINING PROTEIN"/>
    <property type="match status" value="1"/>
</dbReference>
<dbReference type="HAMAP" id="MF_00321">
    <property type="entry name" value="GTPase_EngB"/>
    <property type="match status" value="1"/>
</dbReference>
<dbReference type="EMBL" id="ACYG01000005">
    <property type="protein sequence ID" value="EEV18882.1"/>
    <property type="molecule type" value="Genomic_DNA"/>
</dbReference>
<keyword evidence="3 10" id="KW-0132">Cell division</keyword>
<evidence type="ECO:0000256" key="2">
    <source>
        <dbReference type="ARBA" id="ARBA00009638"/>
    </source>
</evidence>
<comment type="similarity">
    <text evidence="2 10">Belongs to the TRAFAC class TrmE-Era-EngA-EngB-Septin-like GTPase superfamily. EngB GTPase family.</text>
</comment>
<dbReference type="CDD" id="cd01876">
    <property type="entry name" value="YihA_EngB"/>
    <property type="match status" value="1"/>
</dbReference>
<reference evidence="12 13" key="1">
    <citation type="submission" date="2009-07" db="EMBL/GenBank/DDBJ databases">
        <authorList>
            <person name="Madupu R."/>
            <person name="Sebastian Y."/>
            <person name="Durkin A.S."/>
            <person name="Torralba M."/>
            <person name="Methe B."/>
            <person name="Sutton G.G."/>
            <person name="Strausberg R.L."/>
            <person name="Nelson K.E."/>
        </authorList>
    </citation>
    <scope>NUCLEOTIDE SEQUENCE [LARGE SCALE GENOMIC DNA]</scope>
    <source>
        <strain evidence="12 13">RM3268</strain>
    </source>
</reference>
<evidence type="ECO:0000256" key="3">
    <source>
        <dbReference type="ARBA" id="ARBA00022618"/>
    </source>
</evidence>
<evidence type="ECO:0000313" key="13">
    <source>
        <dbReference type="Proteomes" id="UP000005709"/>
    </source>
</evidence>
<dbReference type="Gene3D" id="3.40.50.300">
    <property type="entry name" value="P-loop containing nucleotide triphosphate hydrolases"/>
    <property type="match status" value="1"/>
</dbReference>
<dbReference type="InterPro" id="IPR027417">
    <property type="entry name" value="P-loop_NTPase"/>
</dbReference>
<keyword evidence="9 10" id="KW-0131">Cell cycle</keyword>
<dbReference type="InterPro" id="IPR030393">
    <property type="entry name" value="G_ENGB_dom"/>
</dbReference>
<evidence type="ECO:0000256" key="1">
    <source>
        <dbReference type="ARBA" id="ARBA00001946"/>
    </source>
</evidence>
<keyword evidence="13" id="KW-1185">Reference proteome</keyword>
<keyword evidence="7 10" id="KW-0342">GTP-binding</keyword>
<evidence type="ECO:0000256" key="4">
    <source>
        <dbReference type="ARBA" id="ARBA00022723"/>
    </source>
</evidence>
<sequence>MIYPSSAQFITSAANIAGAPEFAMSEVAFLGRSNVGKSSLINALTGRKNLAKSSSTPGKTQLINFFEVKFKQKLAADSDDSQAKMPPDLASKGALNSDANYARDFADAAASERNLKQDSILNLKSASADFESDRHADLAAGLASNSAQSSELNFTGRSALNLADNPAFSDLASLGENISLIFVDLPGFGYAKVSKKLHYIWQKNLDEFIKERLNIKLFVHLIDARQFDLEIDKNLQNYLSSFLRGDQKVVRLYTKADKLNQSERAKLLRHDPQAILVSTLKGSGLAKAREIIVRRAFGL</sequence>
<dbReference type="InterPro" id="IPR019987">
    <property type="entry name" value="GTP-bd_ribosome_bio_YsxC"/>
</dbReference>
<protein>
    <recommendedName>
        <fullName evidence="10">Probable GTP-binding protein EngB</fullName>
    </recommendedName>
</protein>
<dbReference type="PANTHER" id="PTHR11649">
    <property type="entry name" value="MSS1/TRME-RELATED GTP-BINDING PROTEIN"/>
    <property type="match status" value="1"/>
</dbReference>
<name>C8PE09_9BACT</name>
<dbReference type="AlphaFoldDB" id="C8PE09"/>
<evidence type="ECO:0000256" key="5">
    <source>
        <dbReference type="ARBA" id="ARBA00022741"/>
    </source>
</evidence>